<dbReference type="EMBL" id="LWLV01000194">
    <property type="protein sequence ID" value="OTA41839.1"/>
    <property type="molecule type" value="Genomic_DNA"/>
</dbReference>
<reference evidence="4" key="2">
    <citation type="submission" date="2016-04" db="EMBL/GenBank/DDBJ databases">
        <authorList>
            <person name="Antunes L.P."/>
            <person name="Martins L.F."/>
            <person name="Pereira R.V."/>
            <person name="Thomas A.M."/>
            <person name="Barbosa D."/>
            <person name="Nascimento L."/>
            <person name="Silva G.M."/>
            <person name="Condomitti G.W."/>
            <person name="Digiampietri L.A."/>
            <person name="Lombardi K.C."/>
            <person name="Ramos P.L."/>
            <person name="Quaggio R.B."/>
            <person name="Oliveira J.C."/>
            <person name="Pascon R.C."/>
            <person name="Cruz J.B."/>
            <person name="Silva A.M."/>
            <person name="Setubal J.C."/>
        </authorList>
    </citation>
    <scope>NUCLEOTIDE SEQUENCE [LARGE SCALE GENOMIC DNA]</scope>
</reference>
<organism evidence="3 4">
    <name type="scientific">Symbiobacterium thermophilum</name>
    <dbReference type="NCBI Taxonomy" id="2734"/>
    <lineage>
        <taxon>Bacteria</taxon>
        <taxon>Bacillati</taxon>
        <taxon>Bacillota</taxon>
        <taxon>Clostridia</taxon>
        <taxon>Eubacteriales</taxon>
        <taxon>Symbiobacteriaceae</taxon>
        <taxon>Symbiobacterium</taxon>
    </lineage>
</organism>
<dbReference type="AlphaFoldDB" id="A0A1Y2T6A0"/>
<evidence type="ECO:0000259" key="1">
    <source>
        <dbReference type="Pfam" id="PF03819"/>
    </source>
</evidence>
<sequence length="125" mass="14136">MFPNAMRTIADFQAFHRWLDEQKGWGPDLKLNMVLLAGEVGEVANELRNIFWRASLLEPEMGEEAAREAALAEYRENLGFELADCLAYIFKIANNAGIDLEAAYKAKMAKNVQRQWTAPPPGNHQ</sequence>
<comment type="caution">
    <text evidence="3">The sequence shown here is derived from an EMBL/GenBank/DDBJ whole genome shotgun (WGS) entry which is preliminary data.</text>
</comment>
<dbReference type="Pfam" id="PF03819">
    <property type="entry name" value="MazG"/>
    <property type="match status" value="1"/>
</dbReference>
<dbReference type="OMA" id="NIFWRAS"/>
<feature type="domain" description="NTP pyrophosphohydrolase MazG-like" evidence="1">
    <location>
        <begin position="32"/>
        <end position="115"/>
    </location>
</feature>
<dbReference type="CDD" id="cd11523">
    <property type="entry name" value="NTP-PPase"/>
    <property type="match status" value="1"/>
</dbReference>
<evidence type="ECO:0000313" key="3">
    <source>
        <dbReference type="EMBL" id="OTA41839.1"/>
    </source>
</evidence>
<gene>
    <name evidence="3" type="ORF">A6D92_03445</name>
    <name evidence="2" type="ORF">CWE10_10645</name>
</gene>
<dbReference type="Proteomes" id="UP000194267">
    <property type="component" value="Unassembled WGS sequence"/>
</dbReference>
<dbReference type="Proteomes" id="UP000732377">
    <property type="component" value="Unassembled WGS sequence"/>
</dbReference>
<dbReference type="RefSeq" id="WP_011196915.1">
    <property type="nucleotide sequence ID" value="NZ_PIUK01000097.1"/>
</dbReference>
<reference evidence="3" key="1">
    <citation type="submission" date="2016-04" db="EMBL/GenBank/DDBJ databases">
        <authorList>
            <person name="Evans L.H."/>
            <person name="Alamgir A."/>
            <person name="Owens N."/>
            <person name="Weber N.D."/>
            <person name="Virtaneva K."/>
            <person name="Barbian K."/>
            <person name="Babar A."/>
            <person name="Rosenke K."/>
        </authorList>
    </citation>
    <scope>NUCLEOTIDE SEQUENCE [LARGE SCALE GENOMIC DNA]</scope>
    <source>
        <strain evidence="3">G2</strain>
    </source>
</reference>
<evidence type="ECO:0000313" key="4">
    <source>
        <dbReference type="Proteomes" id="UP000194267"/>
    </source>
</evidence>
<dbReference type="SUPFAM" id="SSF101386">
    <property type="entry name" value="all-alpha NTP pyrophosphatases"/>
    <property type="match status" value="1"/>
</dbReference>
<dbReference type="Gene3D" id="1.10.287.1080">
    <property type="entry name" value="MazG-like"/>
    <property type="match status" value="1"/>
</dbReference>
<proteinExistence type="predicted"/>
<name>A0A1Y2T6A0_SYMTR</name>
<dbReference type="EMBL" id="PIUK01000097">
    <property type="protein sequence ID" value="MBY6276652.1"/>
    <property type="molecule type" value="Genomic_DNA"/>
</dbReference>
<protein>
    <recommendedName>
        <fullName evidence="1">NTP pyrophosphohydrolase MazG-like domain-containing protein</fullName>
    </recommendedName>
</protein>
<accession>A0A1Y2T6A0</accession>
<reference evidence="2" key="3">
    <citation type="submission" date="2017-11" db="EMBL/GenBank/DDBJ databases">
        <title>Three new genomes from thermophilic consortium.</title>
        <authorList>
            <person name="Quaggio R."/>
            <person name="Amgarten D."/>
            <person name="Setubal J.C."/>
        </authorList>
    </citation>
    <scope>NUCLEOTIDE SEQUENCE</scope>
    <source>
        <strain evidence="2">ZCTH01-B2</strain>
    </source>
</reference>
<evidence type="ECO:0000313" key="2">
    <source>
        <dbReference type="EMBL" id="MBY6276652.1"/>
    </source>
</evidence>
<dbReference type="InterPro" id="IPR004518">
    <property type="entry name" value="MazG-like_dom"/>
</dbReference>